<accession>A0AAE1DZH6</accession>
<dbReference type="EMBL" id="JAWDGP010001872">
    <property type="protein sequence ID" value="KAK3787303.1"/>
    <property type="molecule type" value="Genomic_DNA"/>
</dbReference>
<name>A0AAE1DZH6_9GAST</name>
<gene>
    <name evidence="1" type="ORF">RRG08_056024</name>
</gene>
<proteinExistence type="predicted"/>
<organism evidence="1 2">
    <name type="scientific">Elysia crispata</name>
    <name type="common">lettuce slug</name>
    <dbReference type="NCBI Taxonomy" id="231223"/>
    <lineage>
        <taxon>Eukaryota</taxon>
        <taxon>Metazoa</taxon>
        <taxon>Spiralia</taxon>
        <taxon>Lophotrochozoa</taxon>
        <taxon>Mollusca</taxon>
        <taxon>Gastropoda</taxon>
        <taxon>Heterobranchia</taxon>
        <taxon>Euthyneura</taxon>
        <taxon>Panpulmonata</taxon>
        <taxon>Sacoglossa</taxon>
        <taxon>Placobranchoidea</taxon>
        <taxon>Plakobranchidae</taxon>
        <taxon>Elysia</taxon>
    </lineage>
</organism>
<sequence>MQQIGNSDIRRGARGAGFNLLKSTSRLHEIRKKKIQAFCIRLNRDSQFEPRQKAANFTKEAAAEPEVPQVAARLAEIH</sequence>
<evidence type="ECO:0000313" key="2">
    <source>
        <dbReference type="Proteomes" id="UP001283361"/>
    </source>
</evidence>
<evidence type="ECO:0000313" key="1">
    <source>
        <dbReference type="EMBL" id="KAK3787303.1"/>
    </source>
</evidence>
<dbReference type="AlphaFoldDB" id="A0AAE1DZH6"/>
<comment type="caution">
    <text evidence="1">The sequence shown here is derived from an EMBL/GenBank/DDBJ whole genome shotgun (WGS) entry which is preliminary data.</text>
</comment>
<keyword evidence="2" id="KW-1185">Reference proteome</keyword>
<protein>
    <submittedName>
        <fullName evidence="1">Uncharacterized protein</fullName>
    </submittedName>
</protein>
<dbReference type="Proteomes" id="UP001283361">
    <property type="component" value="Unassembled WGS sequence"/>
</dbReference>
<reference evidence="1" key="1">
    <citation type="journal article" date="2023" name="G3 (Bethesda)">
        <title>A reference genome for the long-term kleptoplast-retaining sea slug Elysia crispata morphotype clarki.</title>
        <authorList>
            <person name="Eastman K.E."/>
            <person name="Pendleton A.L."/>
            <person name="Shaikh M.A."/>
            <person name="Suttiyut T."/>
            <person name="Ogas R."/>
            <person name="Tomko P."/>
            <person name="Gavelis G."/>
            <person name="Widhalm J.R."/>
            <person name="Wisecaver J.H."/>
        </authorList>
    </citation>
    <scope>NUCLEOTIDE SEQUENCE</scope>
    <source>
        <strain evidence="1">ECLA1</strain>
    </source>
</reference>